<dbReference type="PANTHER" id="PTHR30344:SF1">
    <property type="entry name" value="6-PHOSPHOGLUCONOLACTONASE"/>
    <property type="match status" value="1"/>
</dbReference>
<name>A0ABX0UC97_9FLAO</name>
<evidence type="ECO:0000313" key="4">
    <source>
        <dbReference type="Proteomes" id="UP000745859"/>
    </source>
</evidence>
<dbReference type="PANTHER" id="PTHR30344">
    <property type="entry name" value="6-PHOSPHOGLUCONOLACTONASE-RELATED"/>
    <property type="match status" value="1"/>
</dbReference>
<keyword evidence="2" id="KW-0313">Glucose metabolism</keyword>
<dbReference type="Pfam" id="PF10282">
    <property type="entry name" value="Lactonase"/>
    <property type="match status" value="1"/>
</dbReference>
<dbReference type="InterPro" id="IPR011048">
    <property type="entry name" value="Haem_d1_sf"/>
</dbReference>
<protein>
    <submittedName>
        <fullName evidence="3">6-phosphogluconolactonase</fullName>
        <ecNumber evidence="3">3.1.1.31</ecNumber>
    </submittedName>
</protein>
<gene>
    <name evidence="3" type="ORF">FHR24_001983</name>
</gene>
<dbReference type="SUPFAM" id="SSF51004">
    <property type="entry name" value="C-terminal (heme d1) domain of cytochrome cd1-nitrite reductase"/>
    <property type="match status" value="1"/>
</dbReference>
<accession>A0ABX0UC97</accession>
<dbReference type="InterPro" id="IPR050282">
    <property type="entry name" value="Cycloisomerase_2"/>
</dbReference>
<comment type="similarity">
    <text evidence="1">Belongs to the cycloisomerase 2 family.</text>
</comment>
<dbReference type="RefSeq" id="WP_167187699.1">
    <property type="nucleotide sequence ID" value="NZ_JAASQL010000002.1"/>
</dbReference>
<dbReference type="InterPro" id="IPR015943">
    <property type="entry name" value="WD40/YVTN_repeat-like_dom_sf"/>
</dbReference>
<evidence type="ECO:0000256" key="2">
    <source>
        <dbReference type="ARBA" id="ARBA00022526"/>
    </source>
</evidence>
<dbReference type="Gene3D" id="2.130.10.10">
    <property type="entry name" value="YVTN repeat-like/Quinoprotein amine dehydrogenase"/>
    <property type="match status" value="1"/>
</dbReference>
<dbReference type="EC" id="3.1.1.31" evidence="3"/>
<evidence type="ECO:0000256" key="1">
    <source>
        <dbReference type="ARBA" id="ARBA00005564"/>
    </source>
</evidence>
<reference evidence="3 4" key="1">
    <citation type="submission" date="2020-03" db="EMBL/GenBank/DDBJ databases">
        <title>Genomic Encyclopedia of Type Strains, Phase IV (KMG-IV): sequencing the most valuable type-strain genomes for metagenomic binning, comparative biology and taxonomic classification.</title>
        <authorList>
            <person name="Goeker M."/>
        </authorList>
    </citation>
    <scope>NUCLEOTIDE SEQUENCE [LARGE SCALE GENOMIC DNA]</scope>
    <source>
        <strain evidence="3 4">DSM 101599</strain>
    </source>
</reference>
<dbReference type="EMBL" id="JAASQL010000002">
    <property type="protein sequence ID" value="NIJ45515.1"/>
    <property type="molecule type" value="Genomic_DNA"/>
</dbReference>
<dbReference type="InterPro" id="IPR019405">
    <property type="entry name" value="Lactonase_7-beta_prop"/>
</dbReference>
<organism evidence="3 4">
    <name type="scientific">Wenyingzhuangia heitensis</name>
    <dbReference type="NCBI Taxonomy" id="1487859"/>
    <lineage>
        <taxon>Bacteria</taxon>
        <taxon>Pseudomonadati</taxon>
        <taxon>Bacteroidota</taxon>
        <taxon>Flavobacteriia</taxon>
        <taxon>Flavobacteriales</taxon>
        <taxon>Flavobacteriaceae</taxon>
        <taxon>Wenyingzhuangia</taxon>
    </lineage>
</organism>
<dbReference type="Proteomes" id="UP000745859">
    <property type="component" value="Unassembled WGS sequence"/>
</dbReference>
<keyword evidence="2" id="KW-0119">Carbohydrate metabolism</keyword>
<evidence type="ECO:0000313" key="3">
    <source>
        <dbReference type="EMBL" id="NIJ45515.1"/>
    </source>
</evidence>
<sequence length="350" mass="38890">MSNTPLKNTSFYIGTVTNNDFSTSEGIYQSTIDENGKMSAIKLVAKTDNPSYLTITKDQKYLISTNSGGDIGLSSFKIEENLLKEINTSKTGKSPCYVSTKNGYLLNANYADGSINLHKIDSSGKLSDILDTEQHNYNIPSKHKRQKKSFAHSCYFEPNSNNIIAIDLGANKILFSSIDTQSDTFVSNAFSELQMPSESGPRLLTFHPTLPIFYVVNELNATVTVVQKNTKKNTYSIVETVTTLPSNFKENNTAAHIEITKDGKFLYMSNRGHDSITVFNVTKNGTLNFVERVSVNGKHPRNFSLSTDNQFLVVANRDTNNICSFKRNTTTGKLTFVDEIEAPRATCILF</sequence>
<proteinExistence type="inferred from homology"/>
<keyword evidence="3" id="KW-0378">Hydrolase</keyword>
<comment type="caution">
    <text evidence="3">The sequence shown here is derived from an EMBL/GenBank/DDBJ whole genome shotgun (WGS) entry which is preliminary data.</text>
</comment>
<keyword evidence="4" id="KW-1185">Reference proteome</keyword>
<dbReference type="GO" id="GO:0017057">
    <property type="term" value="F:6-phosphogluconolactonase activity"/>
    <property type="evidence" value="ECO:0007669"/>
    <property type="project" value="UniProtKB-EC"/>
</dbReference>